<feature type="transmembrane region" description="Helical" evidence="1">
    <location>
        <begin position="280"/>
        <end position="301"/>
    </location>
</feature>
<organism evidence="2 3">
    <name type="scientific">Turicibacter faecis</name>
    <dbReference type="NCBI Taxonomy" id="2963365"/>
    <lineage>
        <taxon>Bacteria</taxon>
        <taxon>Bacillati</taxon>
        <taxon>Bacillota</taxon>
        <taxon>Erysipelotrichia</taxon>
        <taxon>Erysipelotrichales</taxon>
        <taxon>Turicibacteraceae</taxon>
        <taxon>Turicibacter</taxon>
    </lineage>
</organism>
<proteinExistence type="predicted"/>
<evidence type="ECO:0008006" key="4">
    <source>
        <dbReference type="Google" id="ProtNLM"/>
    </source>
</evidence>
<protein>
    <recommendedName>
        <fullName evidence="4">Acyltransferase family protein</fullName>
    </recommendedName>
</protein>
<dbReference type="Proteomes" id="UP001432099">
    <property type="component" value="Chromosome"/>
</dbReference>
<dbReference type="RefSeq" id="WP_338617496.1">
    <property type="nucleotide sequence ID" value="NZ_AP028127.1"/>
</dbReference>
<feature type="transmembrane region" description="Helical" evidence="1">
    <location>
        <begin position="71"/>
        <end position="92"/>
    </location>
</feature>
<evidence type="ECO:0000313" key="2">
    <source>
        <dbReference type="EMBL" id="BEH91651.1"/>
    </source>
</evidence>
<keyword evidence="1" id="KW-1133">Transmembrane helix</keyword>
<gene>
    <name evidence="2" type="ORF">T23_17530</name>
</gene>
<feature type="transmembrane region" description="Helical" evidence="1">
    <location>
        <begin position="199"/>
        <end position="219"/>
    </location>
</feature>
<reference evidence="2" key="1">
    <citation type="journal article" date="2024" name="Int. J. Syst. Evol. Microbiol.">
        <title>Turicibacter faecis sp. nov., isolated from faeces of heart failure mouse model.</title>
        <authorList>
            <person name="Imamura Y."/>
            <person name="Motooka D."/>
            <person name="Nakajima Y."/>
            <person name="Ito S."/>
            <person name="Kitakaze M."/>
            <person name="Iida T."/>
            <person name="Nakamura S."/>
        </authorList>
    </citation>
    <scope>NUCLEOTIDE SEQUENCE</scope>
    <source>
        <strain evidence="2">TC023</strain>
    </source>
</reference>
<accession>A0ABN6ZCT1</accession>
<dbReference type="EMBL" id="AP028127">
    <property type="protein sequence ID" value="BEH91651.1"/>
    <property type="molecule type" value="Genomic_DNA"/>
</dbReference>
<feature type="transmembrane region" description="Helical" evidence="1">
    <location>
        <begin position="307"/>
        <end position="328"/>
    </location>
</feature>
<feature type="transmembrane region" description="Helical" evidence="1">
    <location>
        <begin position="153"/>
        <end position="171"/>
    </location>
</feature>
<feature type="transmembrane region" description="Helical" evidence="1">
    <location>
        <begin position="226"/>
        <end position="244"/>
    </location>
</feature>
<keyword evidence="1" id="KW-0812">Transmembrane</keyword>
<sequence length="334" mass="38479">MLYLSQGWIVYVFIFLVMPFLLSIRSYIWGRGGYAFLNRNNIGTLKGIAILLIVMQSVGERLTHATPLMASMLKVGTLGSILYLFTCGYEWMSVYRKSKRQVKKLFYHQVPQLLFLFIGVNVLEYLVMMFQGNEVDLRTIVYQTVGTHFFDGSSAWLLGATLYFYTAFYVSYRTRFKMKLLGVFSLIYAFISLKLDWNATVAFCFLIGAFCCQYQYYLFRMIRYRFSTFLAGTTLVFLLSYGWYLRGGTLITWGLPYIFIAFLLCLLMKLQCRSSFFKTMGVCGMEVYMIHSLLLVLLLGYRGEGSLVKLLLFLLVLPISAGGVKVFLSQTLKI</sequence>
<evidence type="ECO:0000313" key="3">
    <source>
        <dbReference type="Proteomes" id="UP001432099"/>
    </source>
</evidence>
<feature type="transmembrane region" description="Helical" evidence="1">
    <location>
        <begin position="6"/>
        <end position="28"/>
    </location>
</feature>
<keyword evidence="3" id="KW-1185">Reference proteome</keyword>
<evidence type="ECO:0000256" key="1">
    <source>
        <dbReference type="SAM" id="Phobius"/>
    </source>
</evidence>
<feature type="transmembrane region" description="Helical" evidence="1">
    <location>
        <begin position="250"/>
        <end position="268"/>
    </location>
</feature>
<feature type="transmembrane region" description="Helical" evidence="1">
    <location>
        <begin position="113"/>
        <end position="133"/>
    </location>
</feature>
<name>A0ABN6ZCT1_9FIRM</name>
<feature type="transmembrane region" description="Helical" evidence="1">
    <location>
        <begin position="178"/>
        <end position="193"/>
    </location>
</feature>
<keyword evidence="1" id="KW-0472">Membrane</keyword>